<organism evidence="2 3">
    <name type="scientific">Stylosanthes scabra</name>
    <dbReference type="NCBI Taxonomy" id="79078"/>
    <lineage>
        <taxon>Eukaryota</taxon>
        <taxon>Viridiplantae</taxon>
        <taxon>Streptophyta</taxon>
        <taxon>Embryophyta</taxon>
        <taxon>Tracheophyta</taxon>
        <taxon>Spermatophyta</taxon>
        <taxon>Magnoliopsida</taxon>
        <taxon>eudicotyledons</taxon>
        <taxon>Gunneridae</taxon>
        <taxon>Pentapetalae</taxon>
        <taxon>rosids</taxon>
        <taxon>fabids</taxon>
        <taxon>Fabales</taxon>
        <taxon>Fabaceae</taxon>
        <taxon>Papilionoideae</taxon>
        <taxon>50 kb inversion clade</taxon>
        <taxon>dalbergioids sensu lato</taxon>
        <taxon>Dalbergieae</taxon>
        <taxon>Pterocarpus clade</taxon>
        <taxon>Stylosanthes</taxon>
    </lineage>
</organism>
<protein>
    <submittedName>
        <fullName evidence="2">Uncharacterized protein</fullName>
    </submittedName>
</protein>
<name>A0ABU6TLK3_9FABA</name>
<evidence type="ECO:0000256" key="1">
    <source>
        <dbReference type="SAM" id="MobiDB-lite"/>
    </source>
</evidence>
<comment type="caution">
    <text evidence="2">The sequence shown here is derived from an EMBL/GenBank/DDBJ whole genome shotgun (WGS) entry which is preliminary data.</text>
</comment>
<sequence>MPIVLNLVEKVVLEISDDSVQKEDTDLKQNEAVPVAEVGGGVEIPKNDVYDALWAILDAESDNEAEEMPGEWDLDSTLLNRGRNEPDVGPARPNQGPPPTEI</sequence>
<dbReference type="Proteomes" id="UP001341840">
    <property type="component" value="Unassembled WGS sequence"/>
</dbReference>
<proteinExistence type="predicted"/>
<evidence type="ECO:0000313" key="3">
    <source>
        <dbReference type="Proteomes" id="UP001341840"/>
    </source>
</evidence>
<feature type="region of interest" description="Disordered" evidence="1">
    <location>
        <begin position="61"/>
        <end position="102"/>
    </location>
</feature>
<gene>
    <name evidence="2" type="ORF">PIB30_056810</name>
</gene>
<feature type="compositionally biased region" description="Acidic residues" evidence="1">
    <location>
        <begin position="61"/>
        <end position="74"/>
    </location>
</feature>
<accession>A0ABU6TLK3</accession>
<reference evidence="2 3" key="1">
    <citation type="journal article" date="2023" name="Plants (Basel)">
        <title>Bridging the Gap: Combining Genomics and Transcriptomics Approaches to Understand Stylosanthes scabra, an Orphan Legume from the Brazilian Caatinga.</title>
        <authorList>
            <person name="Ferreira-Neto J.R.C."/>
            <person name="da Silva M.D."/>
            <person name="Binneck E."/>
            <person name="de Melo N.F."/>
            <person name="da Silva R.H."/>
            <person name="de Melo A.L.T.M."/>
            <person name="Pandolfi V."/>
            <person name="Bustamante F.O."/>
            <person name="Brasileiro-Vidal A.C."/>
            <person name="Benko-Iseppon A.M."/>
        </authorList>
    </citation>
    <scope>NUCLEOTIDE SEQUENCE [LARGE SCALE GENOMIC DNA]</scope>
    <source>
        <tissue evidence="2">Leaves</tissue>
    </source>
</reference>
<keyword evidence="3" id="KW-1185">Reference proteome</keyword>
<evidence type="ECO:0000313" key="2">
    <source>
        <dbReference type="EMBL" id="MED6148838.1"/>
    </source>
</evidence>
<dbReference type="EMBL" id="JASCZI010091079">
    <property type="protein sequence ID" value="MED6148838.1"/>
    <property type="molecule type" value="Genomic_DNA"/>
</dbReference>